<feature type="region of interest" description="Disordered" evidence="1">
    <location>
        <begin position="110"/>
        <end position="132"/>
    </location>
</feature>
<evidence type="ECO:0000256" key="1">
    <source>
        <dbReference type="SAM" id="MobiDB-lite"/>
    </source>
</evidence>
<keyword evidence="3" id="KW-1185">Reference proteome</keyword>
<dbReference type="Proteomes" id="UP000199470">
    <property type="component" value="Unassembled WGS sequence"/>
</dbReference>
<dbReference type="Pfam" id="PF14282">
    <property type="entry name" value="FlxA"/>
    <property type="match status" value="1"/>
</dbReference>
<dbReference type="STRING" id="758825.SAMN02982985_04698"/>
<organism evidence="2 3">
    <name type="scientific">Rugamonas rubra</name>
    <dbReference type="NCBI Taxonomy" id="758825"/>
    <lineage>
        <taxon>Bacteria</taxon>
        <taxon>Pseudomonadati</taxon>
        <taxon>Pseudomonadota</taxon>
        <taxon>Betaproteobacteria</taxon>
        <taxon>Burkholderiales</taxon>
        <taxon>Oxalobacteraceae</taxon>
        <taxon>Telluria group</taxon>
        <taxon>Rugamonas</taxon>
    </lineage>
</organism>
<sequence>MIYLLLLFFLLVALLESMMVAIVSSGMSTSGGMETSGDTQSRVAALQAKIKGLVKTIGQIQKQIGEEADPKARKVLIKMVDNLQQTILMIEQQIQQLERNERQKELNRIEARREHEEGAKADPSRRAALRIG</sequence>
<evidence type="ECO:0000313" key="2">
    <source>
        <dbReference type="EMBL" id="SFM61240.1"/>
    </source>
</evidence>
<feature type="compositionally biased region" description="Basic and acidic residues" evidence="1">
    <location>
        <begin position="110"/>
        <end position="125"/>
    </location>
</feature>
<accession>A0A1I4SAC3</accession>
<name>A0A1I4SAC3_9BURK</name>
<dbReference type="EMBL" id="FOTW01000025">
    <property type="protein sequence ID" value="SFM61240.1"/>
    <property type="molecule type" value="Genomic_DNA"/>
</dbReference>
<dbReference type="InterPro" id="IPR025577">
    <property type="entry name" value="FlxA"/>
</dbReference>
<reference evidence="2 3" key="1">
    <citation type="submission" date="2016-10" db="EMBL/GenBank/DDBJ databases">
        <authorList>
            <person name="de Groot N.N."/>
        </authorList>
    </citation>
    <scope>NUCLEOTIDE SEQUENCE [LARGE SCALE GENOMIC DNA]</scope>
    <source>
        <strain evidence="2 3">ATCC 43154</strain>
    </source>
</reference>
<gene>
    <name evidence="2" type="ORF">SAMN02982985_04698</name>
</gene>
<proteinExistence type="predicted"/>
<dbReference type="AlphaFoldDB" id="A0A1I4SAC3"/>
<protein>
    <submittedName>
        <fullName evidence="2">FlxA-like protein</fullName>
    </submittedName>
</protein>
<evidence type="ECO:0000313" key="3">
    <source>
        <dbReference type="Proteomes" id="UP000199470"/>
    </source>
</evidence>